<accession>A0A183T4I9</accession>
<name>A0A183T4I9_SCHSO</name>
<proteinExistence type="predicted"/>
<evidence type="ECO:0000313" key="3">
    <source>
        <dbReference type="WBParaSite" id="SSLN_0001182301-mRNA-1"/>
    </source>
</evidence>
<dbReference type="Proteomes" id="UP000275846">
    <property type="component" value="Unassembled WGS sequence"/>
</dbReference>
<organism evidence="3">
    <name type="scientific">Schistocephalus solidus</name>
    <name type="common">Tapeworm</name>
    <dbReference type="NCBI Taxonomy" id="70667"/>
    <lineage>
        <taxon>Eukaryota</taxon>
        <taxon>Metazoa</taxon>
        <taxon>Spiralia</taxon>
        <taxon>Lophotrochozoa</taxon>
        <taxon>Platyhelminthes</taxon>
        <taxon>Cestoda</taxon>
        <taxon>Eucestoda</taxon>
        <taxon>Diphyllobothriidea</taxon>
        <taxon>Diphyllobothriidae</taxon>
        <taxon>Schistocephalus</taxon>
    </lineage>
</organism>
<reference evidence="1 2" key="2">
    <citation type="submission" date="2018-11" db="EMBL/GenBank/DDBJ databases">
        <authorList>
            <consortium name="Pathogen Informatics"/>
        </authorList>
    </citation>
    <scope>NUCLEOTIDE SEQUENCE [LARGE SCALE GENOMIC DNA]</scope>
    <source>
        <strain evidence="1 2">NST_G2</strain>
    </source>
</reference>
<dbReference type="AlphaFoldDB" id="A0A183T4I9"/>
<evidence type="ECO:0000313" key="1">
    <source>
        <dbReference type="EMBL" id="VDL97772.1"/>
    </source>
</evidence>
<dbReference type="WBParaSite" id="SSLN_0001182301-mRNA-1">
    <property type="protein sequence ID" value="SSLN_0001182301-mRNA-1"/>
    <property type="gene ID" value="SSLN_0001182301"/>
</dbReference>
<reference evidence="3" key="1">
    <citation type="submission" date="2016-06" db="UniProtKB">
        <authorList>
            <consortium name="WormBaseParasite"/>
        </authorList>
    </citation>
    <scope>IDENTIFICATION</scope>
</reference>
<evidence type="ECO:0000313" key="2">
    <source>
        <dbReference type="Proteomes" id="UP000275846"/>
    </source>
</evidence>
<sequence length="193" mass="21311">MLKRTIFSSSPEPVLPSWLPYFVDVQMEDVELPHLLLVSHPGLRSAQRRQQDGSFVNLELDAEVENVLIPDDVLHVSEGLAGHCDPMGDLMVDFGAAGEVAFRSWKVSTAYSQAPVKLMQVASHLGILYFRQLPVHKEAPSVEGYFVYVGRVANIGFLQPDLLDEQIDDGSVVFIESLLMLTTCVTDEIQGVG</sequence>
<dbReference type="EMBL" id="UYSU01036492">
    <property type="protein sequence ID" value="VDL97772.1"/>
    <property type="molecule type" value="Genomic_DNA"/>
</dbReference>
<gene>
    <name evidence="1" type="ORF">SSLN_LOCUS11387</name>
</gene>
<keyword evidence="2" id="KW-1185">Reference proteome</keyword>
<protein>
    <submittedName>
        <fullName evidence="1 3">Uncharacterized protein</fullName>
    </submittedName>
</protein>